<dbReference type="AlphaFoldDB" id="A0A8J6DYF3"/>
<dbReference type="Proteomes" id="UP000717585">
    <property type="component" value="Unassembled WGS sequence"/>
</dbReference>
<organism evidence="1 2">
    <name type="scientific">Carpediemonas membranifera</name>
    <dbReference type="NCBI Taxonomy" id="201153"/>
    <lineage>
        <taxon>Eukaryota</taxon>
        <taxon>Metamonada</taxon>
        <taxon>Carpediemonas-like organisms</taxon>
        <taxon>Carpediemonas</taxon>
    </lineage>
</organism>
<protein>
    <submittedName>
        <fullName evidence="1">Uncharacterized protein</fullName>
    </submittedName>
</protein>
<evidence type="ECO:0000313" key="1">
    <source>
        <dbReference type="EMBL" id="KAG9392139.1"/>
    </source>
</evidence>
<keyword evidence="2" id="KW-1185">Reference proteome</keyword>
<gene>
    <name evidence="1" type="ORF">J8273_5118</name>
</gene>
<accession>A0A8J6DYF3</accession>
<sequence length="532" mass="57741">MPGSESTSTSVMDDLTAAYRHSLAVASDIRGDIPSLLRHAYSRHFNKVLPVENDAETTSASASSAELESLQTMLSRIPPLKPTAQALLDRARSILADGPPLSMNVELAEGQELPVALHTLLQGTLFAVLVHGGADPDLERTVEQAEKQGVGYSQEDKLLWFLCKKFAFVHQVAAKDGQTATDLNNSIAHRMYAGRVFELMPGHQIPKYAMVRVPPVAHAFGLGTPLVLLSTGTGLYGLDRGDSGITFNERSKSSAHPARVAFCHCPAVAELEESLPAWRKHELVIDAAFAFRTCFLLTPVGVAAGGKGNQYYVGPDVPFDDNALHPVPLPEGFTPDSIVAHSEACVVSMGAKQMIAGVNAGGQLGLGHSQTGRTFVDLPFRVDRILQADDEFSLFLSGDQVLFAGDIGEHIIEAGLLPDFEDGDTCETATPLQFATDLKRIFCDLDDLICVHEGQTLWTTVHPDTMPTWELPVEATAASVDHHRTHIYLQDDAGRWFEFDQADEERGLVPVEPHDVRGELRELVEVDVAGEE</sequence>
<dbReference type="EMBL" id="JAHDYR010000038">
    <property type="protein sequence ID" value="KAG9392139.1"/>
    <property type="molecule type" value="Genomic_DNA"/>
</dbReference>
<proteinExistence type="predicted"/>
<comment type="caution">
    <text evidence="1">The sequence shown here is derived from an EMBL/GenBank/DDBJ whole genome shotgun (WGS) entry which is preliminary data.</text>
</comment>
<evidence type="ECO:0000313" key="2">
    <source>
        <dbReference type="Proteomes" id="UP000717585"/>
    </source>
</evidence>
<reference evidence="1" key="1">
    <citation type="submission" date="2021-05" db="EMBL/GenBank/DDBJ databases">
        <title>A free-living protist that lacks canonical eukaryotic 1 DNA replication and segregation systems.</title>
        <authorList>
            <person name="Salas-Leiva D.E."/>
            <person name="Tromer E.C."/>
            <person name="Curtis B.A."/>
            <person name="Jerlstrom-Hultqvist J."/>
            <person name="Kolisko M."/>
            <person name="Yi Z."/>
            <person name="Salas-Leiva J.S."/>
            <person name="Gallot-Lavallee L."/>
            <person name="Kops G.J.P.L."/>
            <person name="Archibald J.M."/>
            <person name="Simpson A.G.B."/>
            <person name="Roger A.J."/>
        </authorList>
    </citation>
    <scope>NUCLEOTIDE SEQUENCE</scope>
    <source>
        <strain evidence="1">BICM</strain>
    </source>
</reference>
<name>A0A8J6DYF3_9EUKA</name>